<protein>
    <submittedName>
        <fullName evidence="1">Uncharacterized protein</fullName>
    </submittedName>
</protein>
<organism evidence="1 2">
    <name type="scientific">Coprinellus micaceus</name>
    <name type="common">Glistening ink-cap mushroom</name>
    <name type="synonym">Coprinus micaceus</name>
    <dbReference type="NCBI Taxonomy" id="71717"/>
    <lineage>
        <taxon>Eukaryota</taxon>
        <taxon>Fungi</taxon>
        <taxon>Dikarya</taxon>
        <taxon>Basidiomycota</taxon>
        <taxon>Agaricomycotina</taxon>
        <taxon>Agaricomycetes</taxon>
        <taxon>Agaricomycetidae</taxon>
        <taxon>Agaricales</taxon>
        <taxon>Agaricineae</taxon>
        <taxon>Psathyrellaceae</taxon>
        <taxon>Coprinellus</taxon>
    </lineage>
</organism>
<dbReference type="AlphaFoldDB" id="A0A4Y7RUN2"/>
<evidence type="ECO:0000313" key="2">
    <source>
        <dbReference type="Proteomes" id="UP000298030"/>
    </source>
</evidence>
<keyword evidence="2" id="KW-1185">Reference proteome</keyword>
<dbReference type="Proteomes" id="UP000298030">
    <property type="component" value="Unassembled WGS sequence"/>
</dbReference>
<name>A0A4Y7RUN2_COPMI</name>
<proteinExistence type="predicted"/>
<sequence length="188" mass="21452">MSRPHQSCRSSVCPAVMMREQRADVGYSVRLLKDPPCGRFFSTKREGGHSQIPAEPTPGAAVKEELLPVESHWPNIGLSGELNELKYTVQDDALGKPLLDTPVTWCDLRQIWVRKRDIVNTTLISERHFLQRNSNKAEIGAIKTGSHRRIRFLEFQQAKEQLIQLVIVMKGTYIYVHKTNQSDRLPGY</sequence>
<dbReference type="EMBL" id="QPFP01000431">
    <property type="protein sequence ID" value="TEB12480.1"/>
    <property type="molecule type" value="Genomic_DNA"/>
</dbReference>
<gene>
    <name evidence="1" type="ORF">FA13DRAFT_1885622</name>
</gene>
<reference evidence="1 2" key="1">
    <citation type="journal article" date="2019" name="Nat. Ecol. Evol.">
        <title>Megaphylogeny resolves global patterns of mushroom evolution.</title>
        <authorList>
            <person name="Varga T."/>
            <person name="Krizsan K."/>
            <person name="Foldi C."/>
            <person name="Dima B."/>
            <person name="Sanchez-Garcia M."/>
            <person name="Sanchez-Ramirez S."/>
            <person name="Szollosi G.J."/>
            <person name="Szarkandi J.G."/>
            <person name="Papp V."/>
            <person name="Albert L."/>
            <person name="Andreopoulos W."/>
            <person name="Angelini C."/>
            <person name="Antonin V."/>
            <person name="Barry K.W."/>
            <person name="Bougher N.L."/>
            <person name="Buchanan P."/>
            <person name="Buyck B."/>
            <person name="Bense V."/>
            <person name="Catcheside P."/>
            <person name="Chovatia M."/>
            <person name="Cooper J."/>
            <person name="Damon W."/>
            <person name="Desjardin D."/>
            <person name="Finy P."/>
            <person name="Geml J."/>
            <person name="Haridas S."/>
            <person name="Hughes K."/>
            <person name="Justo A."/>
            <person name="Karasinski D."/>
            <person name="Kautmanova I."/>
            <person name="Kiss B."/>
            <person name="Kocsube S."/>
            <person name="Kotiranta H."/>
            <person name="LaButti K.M."/>
            <person name="Lechner B.E."/>
            <person name="Liimatainen K."/>
            <person name="Lipzen A."/>
            <person name="Lukacs Z."/>
            <person name="Mihaltcheva S."/>
            <person name="Morgado L.N."/>
            <person name="Niskanen T."/>
            <person name="Noordeloos M.E."/>
            <person name="Ohm R.A."/>
            <person name="Ortiz-Santana B."/>
            <person name="Ovrebo C."/>
            <person name="Racz N."/>
            <person name="Riley R."/>
            <person name="Savchenko A."/>
            <person name="Shiryaev A."/>
            <person name="Soop K."/>
            <person name="Spirin V."/>
            <person name="Szebenyi C."/>
            <person name="Tomsovsky M."/>
            <person name="Tulloss R.E."/>
            <person name="Uehling J."/>
            <person name="Grigoriev I.V."/>
            <person name="Vagvolgyi C."/>
            <person name="Papp T."/>
            <person name="Martin F.M."/>
            <person name="Miettinen O."/>
            <person name="Hibbett D.S."/>
            <person name="Nagy L.G."/>
        </authorList>
    </citation>
    <scope>NUCLEOTIDE SEQUENCE [LARGE SCALE GENOMIC DNA]</scope>
    <source>
        <strain evidence="1 2">FP101781</strain>
    </source>
</reference>
<evidence type="ECO:0000313" key="1">
    <source>
        <dbReference type="EMBL" id="TEB12480.1"/>
    </source>
</evidence>
<accession>A0A4Y7RUN2</accession>
<comment type="caution">
    <text evidence="1">The sequence shown here is derived from an EMBL/GenBank/DDBJ whole genome shotgun (WGS) entry which is preliminary data.</text>
</comment>